<accession>A0A179SIQ7</accession>
<dbReference type="OrthoDB" id="8001426at2"/>
<sequence>MSPPPRIPLDERLPRLAAASQALAGEIIGLGVALQVAWFEAWTQPVLAATEAWASGLARRTRRDRLMRRGVPAHLAGRSLHLVRPRAPQPP</sequence>
<gene>
    <name evidence="1" type="ORF">A5481_01770</name>
</gene>
<evidence type="ECO:0000313" key="1">
    <source>
        <dbReference type="EMBL" id="OAS27359.1"/>
    </source>
</evidence>
<dbReference type="EMBL" id="LWHQ01000006">
    <property type="protein sequence ID" value="OAS27359.1"/>
    <property type="molecule type" value="Genomic_DNA"/>
</dbReference>
<comment type="caution">
    <text evidence="1">The sequence shown here is derived from an EMBL/GenBank/DDBJ whole genome shotgun (WGS) entry which is preliminary data.</text>
</comment>
<reference evidence="1 2" key="1">
    <citation type="submission" date="2016-04" db="EMBL/GenBank/DDBJ databases">
        <authorList>
            <person name="Evans L.H."/>
            <person name="Alamgir A."/>
            <person name="Owens N."/>
            <person name="Weber N.D."/>
            <person name="Virtaneva K."/>
            <person name="Barbian K."/>
            <person name="Babar A."/>
            <person name="Rosenke K."/>
        </authorList>
    </citation>
    <scope>NUCLEOTIDE SEQUENCE [LARGE SCALE GENOMIC DNA]</scope>
    <source>
        <strain evidence="1 2">PMB02</strain>
    </source>
</reference>
<dbReference type="RefSeq" id="WP_048435465.1">
    <property type="nucleotide sequence ID" value="NZ_LWHQ01000006.1"/>
</dbReference>
<name>A0A179SIQ7_9HYPH</name>
<dbReference type="Proteomes" id="UP000078316">
    <property type="component" value="Unassembled WGS sequence"/>
</dbReference>
<proteinExistence type="predicted"/>
<dbReference type="AlphaFoldDB" id="A0A179SIQ7"/>
<dbReference type="STRING" id="427683.A5481_01770"/>
<evidence type="ECO:0000313" key="2">
    <source>
        <dbReference type="Proteomes" id="UP000078316"/>
    </source>
</evidence>
<protein>
    <submittedName>
        <fullName evidence="1">Uncharacterized protein</fullName>
    </submittedName>
</protein>
<organism evidence="1 2">
    <name type="scientific">Methylobacterium platani</name>
    <dbReference type="NCBI Taxonomy" id="427683"/>
    <lineage>
        <taxon>Bacteria</taxon>
        <taxon>Pseudomonadati</taxon>
        <taxon>Pseudomonadota</taxon>
        <taxon>Alphaproteobacteria</taxon>
        <taxon>Hyphomicrobiales</taxon>
        <taxon>Methylobacteriaceae</taxon>
        <taxon>Methylobacterium</taxon>
    </lineage>
</organism>